<proteinExistence type="predicted"/>
<evidence type="ECO:0000313" key="3">
    <source>
        <dbReference type="Proteomes" id="UP001648503"/>
    </source>
</evidence>
<protein>
    <submittedName>
        <fullName evidence="2">Uncharacterized protein</fullName>
    </submittedName>
</protein>
<accession>A0ABQ8F1Z4</accession>
<gene>
    <name evidence="2" type="ORF">BASA50_009565</name>
</gene>
<dbReference type="EMBL" id="JAFCIX010000436">
    <property type="protein sequence ID" value="KAH6590152.1"/>
    <property type="molecule type" value="Genomic_DNA"/>
</dbReference>
<reference evidence="2 3" key="1">
    <citation type="submission" date="2021-02" db="EMBL/GenBank/DDBJ databases">
        <title>Variation within the Batrachochytrium salamandrivorans European outbreak.</title>
        <authorList>
            <person name="Kelly M."/>
            <person name="Pasmans F."/>
            <person name="Shea T.P."/>
            <person name="Munoz J.F."/>
            <person name="Carranza S."/>
            <person name="Cuomo C.A."/>
            <person name="Martel A."/>
        </authorList>
    </citation>
    <scope>NUCLEOTIDE SEQUENCE [LARGE SCALE GENOMIC DNA]</scope>
    <source>
        <strain evidence="2 3">AMFP18/2</strain>
    </source>
</reference>
<evidence type="ECO:0000256" key="1">
    <source>
        <dbReference type="SAM" id="MobiDB-lite"/>
    </source>
</evidence>
<feature type="region of interest" description="Disordered" evidence="1">
    <location>
        <begin position="1"/>
        <end position="20"/>
    </location>
</feature>
<comment type="caution">
    <text evidence="2">The sequence shown here is derived from an EMBL/GenBank/DDBJ whole genome shotgun (WGS) entry which is preliminary data.</text>
</comment>
<name>A0ABQ8F1Z4_9FUNG</name>
<sequence>MKSSTDLNSSAGLNSNTEMSTDDLTVIEARAEASVGLVRNMVDSWLPASYKDQVQSKTTGPLLYNNSGVSKKAIMKSKLHKSILGRGRNASTDLLDKNQLLSKADTQVSVTPSPTGISKLSGCSDATRASKPRPFDPLSMYLGKGKKKRTKT</sequence>
<organism evidence="2 3">
    <name type="scientific">Batrachochytrium salamandrivorans</name>
    <dbReference type="NCBI Taxonomy" id="1357716"/>
    <lineage>
        <taxon>Eukaryota</taxon>
        <taxon>Fungi</taxon>
        <taxon>Fungi incertae sedis</taxon>
        <taxon>Chytridiomycota</taxon>
        <taxon>Chytridiomycota incertae sedis</taxon>
        <taxon>Chytridiomycetes</taxon>
        <taxon>Rhizophydiales</taxon>
        <taxon>Rhizophydiales incertae sedis</taxon>
        <taxon>Batrachochytrium</taxon>
    </lineage>
</organism>
<feature type="compositionally biased region" description="Polar residues" evidence="1">
    <location>
        <begin position="104"/>
        <end position="118"/>
    </location>
</feature>
<evidence type="ECO:0000313" key="2">
    <source>
        <dbReference type="EMBL" id="KAH6590152.1"/>
    </source>
</evidence>
<dbReference type="Proteomes" id="UP001648503">
    <property type="component" value="Unassembled WGS sequence"/>
</dbReference>
<keyword evidence="3" id="KW-1185">Reference proteome</keyword>
<feature type="region of interest" description="Disordered" evidence="1">
    <location>
        <begin position="104"/>
        <end position="152"/>
    </location>
</feature>